<feature type="transmembrane region" description="Helical" evidence="2">
    <location>
        <begin position="12"/>
        <end position="33"/>
    </location>
</feature>
<proteinExistence type="predicted"/>
<keyword evidence="2" id="KW-1133">Transmembrane helix</keyword>
<evidence type="ECO:0000313" key="3">
    <source>
        <dbReference type="EMBL" id="VFU37979.1"/>
    </source>
</evidence>
<name>A0A6N2LB57_SALVM</name>
<dbReference type="AlphaFoldDB" id="A0A6N2LB57"/>
<reference evidence="3" key="1">
    <citation type="submission" date="2019-03" db="EMBL/GenBank/DDBJ databases">
        <authorList>
            <person name="Mank J."/>
            <person name="Almeida P."/>
        </authorList>
    </citation>
    <scope>NUCLEOTIDE SEQUENCE</scope>
    <source>
        <strain evidence="3">78183</strain>
    </source>
</reference>
<accession>A0A6N2LB57</accession>
<feature type="region of interest" description="Disordered" evidence="1">
    <location>
        <begin position="57"/>
        <end position="76"/>
    </location>
</feature>
<gene>
    <name evidence="3" type="ORF">SVIM_LOCUS204327</name>
</gene>
<evidence type="ECO:0000256" key="2">
    <source>
        <dbReference type="SAM" id="Phobius"/>
    </source>
</evidence>
<keyword evidence="2" id="KW-0812">Transmembrane</keyword>
<protein>
    <submittedName>
        <fullName evidence="3">Uncharacterized protein</fullName>
    </submittedName>
</protein>
<evidence type="ECO:0000256" key="1">
    <source>
        <dbReference type="SAM" id="MobiDB-lite"/>
    </source>
</evidence>
<keyword evidence="2" id="KW-0472">Membrane</keyword>
<dbReference type="EMBL" id="CAADRP010001335">
    <property type="protein sequence ID" value="VFU37979.1"/>
    <property type="molecule type" value="Genomic_DNA"/>
</dbReference>
<sequence>MLETVVFLLELPVIMLLLLVTILIMIPPAPIWFQEDRSKWLPWNDRTGCGWRKDREAHAEGRQRIPQVQSEEELLA</sequence>
<organism evidence="3">
    <name type="scientific">Salix viminalis</name>
    <name type="common">Common osier</name>
    <name type="synonym">Basket willow</name>
    <dbReference type="NCBI Taxonomy" id="40686"/>
    <lineage>
        <taxon>Eukaryota</taxon>
        <taxon>Viridiplantae</taxon>
        <taxon>Streptophyta</taxon>
        <taxon>Embryophyta</taxon>
        <taxon>Tracheophyta</taxon>
        <taxon>Spermatophyta</taxon>
        <taxon>Magnoliopsida</taxon>
        <taxon>eudicotyledons</taxon>
        <taxon>Gunneridae</taxon>
        <taxon>Pentapetalae</taxon>
        <taxon>rosids</taxon>
        <taxon>fabids</taxon>
        <taxon>Malpighiales</taxon>
        <taxon>Salicaceae</taxon>
        <taxon>Saliceae</taxon>
        <taxon>Salix</taxon>
    </lineage>
</organism>